<evidence type="ECO:0000313" key="2">
    <source>
        <dbReference type="EMBL" id="MFC5409363.1"/>
    </source>
</evidence>
<accession>A0ABW0I7V6</accession>
<dbReference type="EMBL" id="JBHSMA010000002">
    <property type="protein sequence ID" value="MFC5409363.1"/>
    <property type="molecule type" value="Genomic_DNA"/>
</dbReference>
<name>A0ABW0I7V6_9BACT</name>
<comment type="caution">
    <text evidence="2">The sequence shown here is derived from an EMBL/GenBank/DDBJ whole genome shotgun (WGS) entry which is preliminary data.</text>
</comment>
<sequence length="467" mass="53606">MKSNGLYLLFLLLGSHTFAQNRTIVRTKLNHVTIYINHERGNFNGVNEIPNPFAYSFGTGPETVPFAVVSEQDSIALSLQHGVKTTFQIIRETKGDTLICQFSAHKEVKAATFSDAYKTAHQGQTLIQIPEVYELINVIFALTRYGQTNAIYKETDYYRAVRKHFEPYRHQAAVRTIDSLLAQSEDIYAPLKMDSYAYAFSGDQIEKTGVYDRVSWGETNTLEPYIPLLMSFAKQSDYRTFFRKHGSYYASLVADFRQNVDVAAMKQWLEKQFPRTRYSAIKVIFTPLVGWNQSANSFSDNGFTEAQAHINFPFITTFMSQQPAAIVKGGRMLIVFTELNHSYLNPEADRYASEIAVAYQDLLNWITTGKPSGNYNNPLACFEEYMNYALVTLLYSDLFDKQTFQSLKTNLENNMVNQRGFRHFREFNEELLRLYQNRQPGQTVADLYPAIIAWSGQQKSDYKLLTK</sequence>
<keyword evidence="1" id="KW-0732">Signal</keyword>
<dbReference type="InterPro" id="IPR032560">
    <property type="entry name" value="DUF4932"/>
</dbReference>
<dbReference type="RefSeq" id="WP_379843188.1">
    <property type="nucleotide sequence ID" value="NZ_JBHSMA010000002.1"/>
</dbReference>
<proteinExistence type="predicted"/>
<dbReference type="Proteomes" id="UP001596106">
    <property type="component" value="Unassembled WGS sequence"/>
</dbReference>
<protein>
    <submittedName>
        <fullName evidence="2">DUF4932 domain-containing protein</fullName>
    </submittedName>
</protein>
<feature type="chain" id="PRO_5045810292" evidence="1">
    <location>
        <begin position="20"/>
        <end position="467"/>
    </location>
</feature>
<keyword evidence="3" id="KW-1185">Reference proteome</keyword>
<gene>
    <name evidence="2" type="ORF">ACFPMF_08605</name>
</gene>
<organism evidence="2 3">
    <name type="scientific">Larkinella bovis</name>
    <dbReference type="NCBI Taxonomy" id="683041"/>
    <lineage>
        <taxon>Bacteria</taxon>
        <taxon>Pseudomonadati</taxon>
        <taxon>Bacteroidota</taxon>
        <taxon>Cytophagia</taxon>
        <taxon>Cytophagales</taxon>
        <taxon>Spirosomataceae</taxon>
        <taxon>Larkinella</taxon>
    </lineage>
</organism>
<reference evidence="3" key="1">
    <citation type="journal article" date="2019" name="Int. J. Syst. Evol. Microbiol.">
        <title>The Global Catalogue of Microorganisms (GCM) 10K type strain sequencing project: providing services to taxonomists for standard genome sequencing and annotation.</title>
        <authorList>
            <consortium name="The Broad Institute Genomics Platform"/>
            <consortium name="The Broad Institute Genome Sequencing Center for Infectious Disease"/>
            <person name="Wu L."/>
            <person name="Ma J."/>
        </authorList>
    </citation>
    <scope>NUCLEOTIDE SEQUENCE [LARGE SCALE GENOMIC DNA]</scope>
    <source>
        <strain evidence="3">CCUG 55250</strain>
    </source>
</reference>
<evidence type="ECO:0000313" key="3">
    <source>
        <dbReference type="Proteomes" id="UP001596106"/>
    </source>
</evidence>
<dbReference type="Pfam" id="PF16286">
    <property type="entry name" value="DUF4932"/>
    <property type="match status" value="1"/>
</dbReference>
<evidence type="ECO:0000256" key="1">
    <source>
        <dbReference type="SAM" id="SignalP"/>
    </source>
</evidence>
<feature type="signal peptide" evidence="1">
    <location>
        <begin position="1"/>
        <end position="19"/>
    </location>
</feature>